<proteinExistence type="predicted"/>
<evidence type="ECO:0000313" key="3">
    <source>
        <dbReference type="Proteomes" id="UP000721844"/>
    </source>
</evidence>
<dbReference type="AlphaFoldDB" id="A0A964E3J0"/>
<accession>A0A964E3J0</accession>
<keyword evidence="3" id="KW-1185">Reference proteome</keyword>
<comment type="caution">
    <text evidence="2">The sequence shown here is derived from an EMBL/GenBank/DDBJ whole genome shotgun (WGS) entry which is preliminary data.</text>
</comment>
<dbReference type="RefSeq" id="WP_227306605.1">
    <property type="nucleotide sequence ID" value="NZ_JAESVA010000002.1"/>
</dbReference>
<organism evidence="2 3">
    <name type="scientific">Acidisoma cellulosilyticum</name>
    <dbReference type="NCBI Taxonomy" id="2802395"/>
    <lineage>
        <taxon>Bacteria</taxon>
        <taxon>Pseudomonadati</taxon>
        <taxon>Pseudomonadota</taxon>
        <taxon>Alphaproteobacteria</taxon>
        <taxon>Acetobacterales</taxon>
        <taxon>Acidocellaceae</taxon>
        <taxon>Acidisoma</taxon>
    </lineage>
</organism>
<name>A0A964E3J0_9PROT</name>
<evidence type="ECO:0000256" key="1">
    <source>
        <dbReference type="SAM" id="MobiDB-lite"/>
    </source>
</evidence>
<dbReference type="Proteomes" id="UP000721844">
    <property type="component" value="Unassembled WGS sequence"/>
</dbReference>
<evidence type="ECO:0000313" key="2">
    <source>
        <dbReference type="EMBL" id="MCB8879993.1"/>
    </source>
</evidence>
<feature type="region of interest" description="Disordered" evidence="1">
    <location>
        <begin position="1"/>
        <end position="69"/>
    </location>
</feature>
<dbReference type="EMBL" id="JAESVA010000002">
    <property type="protein sequence ID" value="MCB8879993.1"/>
    <property type="molecule type" value="Genomic_DNA"/>
</dbReference>
<reference evidence="2 3" key="1">
    <citation type="journal article" date="2021" name="Microorganisms">
        <title>Acidisoma silvae sp. nov. and Acidisomacellulosilytica sp. nov., Two Acidophilic Bacteria Isolated from Decaying Wood, Hydrolyzing Cellulose and Producing Poly-3-hydroxybutyrate.</title>
        <authorList>
            <person name="Mieszkin S."/>
            <person name="Pouder E."/>
            <person name="Uroz S."/>
            <person name="Simon-Colin C."/>
            <person name="Alain K."/>
        </authorList>
    </citation>
    <scope>NUCLEOTIDE SEQUENCE [LARGE SCALE GENOMIC DNA]</scope>
    <source>
        <strain evidence="2 3">HW T5.17</strain>
    </source>
</reference>
<protein>
    <submittedName>
        <fullName evidence="2">Uncharacterized protein</fullName>
    </submittedName>
</protein>
<gene>
    <name evidence="2" type="ORF">ACELLULO517_07085</name>
</gene>
<sequence>MDDTDPSLPVLGPHAQRAKDKRDAQRAAALRANLRRRKVQERGRDEDAQAQPVDDGGAEPHNAFPHISD</sequence>